<name>A0ACB9JG04_9ASTR</name>
<protein>
    <submittedName>
        <fullName evidence="1">Uncharacterized protein</fullName>
    </submittedName>
</protein>
<organism evidence="1 2">
    <name type="scientific">Smallanthus sonchifolius</name>
    <dbReference type="NCBI Taxonomy" id="185202"/>
    <lineage>
        <taxon>Eukaryota</taxon>
        <taxon>Viridiplantae</taxon>
        <taxon>Streptophyta</taxon>
        <taxon>Embryophyta</taxon>
        <taxon>Tracheophyta</taxon>
        <taxon>Spermatophyta</taxon>
        <taxon>Magnoliopsida</taxon>
        <taxon>eudicotyledons</taxon>
        <taxon>Gunneridae</taxon>
        <taxon>Pentapetalae</taxon>
        <taxon>asterids</taxon>
        <taxon>campanulids</taxon>
        <taxon>Asterales</taxon>
        <taxon>Asteraceae</taxon>
        <taxon>Asteroideae</taxon>
        <taxon>Heliantheae alliance</taxon>
        <taxon>Millerieae</taxon>
        <taxon>Smallanthus</taxon>
    </lineage>
</organism>
<reference evidence="1 2" key="2">
    <citation type="journal article" date="2022" name="Mol. Ecol. Resour.">
        <title>The genomes of chicory, endive, great burdock and yacon provide insights into Asteraceae paleo-polyploidization history and plant inulin production.</title>
        <authorList>
            <person name="Fan W."/>
            <person name="Wang S."/>
            <person name="Wang H."/>
            <person name="Wang A."/>
            <person name="Jiang F."/>
            <person name="Liu H."/>
            <person name="Zhao H."/>
            <person name="Xu D."/>
            <person name="Zhang Y."/>
        </authorList>
    </citation>
    <scope>NUCLEOTIDE SEQUENCE [LARGE SCALE GENOMIC DNA]</scope>
    <source>
        <strain evidence="2">cv. Yunnan</strain>
        <tissue evidence="1">Leaves</tissue>
    </source>
</reference>
<reference evidence="2" key="1">
    <citation type="journal article" date="2022" name="Mol. Ecol. Resour.">
        <title>The genomes of chicory, endive, great burdock and yacon provide insights into Asteraceae palaeo-polyploidization history and plant inulin production.</title>
        <authorList>
            <person name="Fan W."/>
            <person name="Wang S."/>
            <person name="Wang H."/>
            <person name="Wang A."/>
            <person name="Jiang F."/>
            <person name="Liu H."/>
            <person name="Zhao H."/>
            <person name="Xu D."/>
            <person name="Zhang Y."/>
        </authorList>
    </citation>
    <scope>NUCLEOTIDE SEQUENCE [LARGE SCALE GENOMIC DNA]</scope>
    <source>
        <strain evidence="2">cv. Yunnan</strain>
    </source>
</reference>
<comment type="caution">
    <text evidence="1">The sequence shown here is derived from an EMBL/GenBank/DDBJ whole genome shotgun (WGS) entry which is preliminary data.</text>
</comment>
<evidence type="ECO:0000313" key="1">
    <source>
        <dbReference type="EMBL" id="KAI3819225.1"/>
    </source>
</evidence>
<accession>A0ACB9JG04</accession>
<dbReference type="EMBL" id="CM042021">
    <property type="protein sequence ID" value="KAI3819225.1"/>
    <property type="molecule type" value="Genomic_DNA"/>
</dbReference>
<keyword evidence="2" id="KW-1185">Reference proteome</keyword>
<sequence length="148" mass="16456">MAVTKTKRETLEMVFICLSLSLLFPFSEGNGEPLAYQVLQRYNLPIGLLPNGAFGYTLDPNSGRFSVNLSSTCNFHVGGYEINYSPPITGVISQNNLGEIGGVKVKILFFWIKIVNVNRNQDQLRFNIGGLVNKDFLVNDFNSCPNCK</sequence>
<dbReference type="Proteomes" id="UP001056120">
    <property type="component" value="Linkage Group LG04"/>
</dbReference>
<proteinExistence type="predicted"/>
<evidence type="ECO:0000313" key="2">
    <source>
        <dbReference type="Proteomes" id="UP001056120"/>
    </source>
</evidence>
<gene>
    <name evidence="1" type="ORF">L1987_13050</name>
</gene>